<dbReference type="Proteomes" id="UP000887579">
    <property type="component" value="Unplaced"/>
</dbReference>
<reference evidence="2" key="1">
    <citation type="submission" date="2022-11" db="UniProtKB">
        <authorList>
            <consortium name="WormBaseParasite"/>
        </authorList>
    </citation>
    <scope>IDENTIFICATION</scope>
</reference>
<name>A0AC34FBF2_9BILA</name>
<evidence type="ECO:0000313" key="1">
    <source>
        <dbReference type="Proteomes" id="UP000887579"/>
    </source>
</evidence>
<evidence type="ECO:0000313" key="2">
    <source>
        <dbReference type="WBParaSite" id="ES5_v2.g14536.t1"/>
    </source>
</evidence>
<organism evidence="1 2">
    <name type="scientific">Panagrolaimus sp. ES5</name>
    <dbReference type="NCBI Taxonomy" id="591445"/>
    <lineage>
        <taxon>Eukaryota</taxon>
        <taxon>Metazoa</taxon>
        <taxon>Ecdysozoa</taxon>
        <taxon>Nematoda</taxon>
        <taxon>Chromadorea</taxon>
        <taxon>Rhabditida</taxon>
        <taxon>Tylenchina</taxon>
        <taxon>Panagrolaimomorpha</taxon>
        <taxon>Panagrolaimoidea</taxon>
        <taxon>Panagrolaimidae</taxon>
        <taxon>Panagrolaimus</taxon>
    </lineage>
</organism>
<sequence>MYVFYTILAAAAFFLPLTTSSVACKHLSANVNFGNYNGTSLFSANIGFLYDTVNGSKNVLSVDTIGYSVNPAYPYIIRNNFCSYINDQQYNCVDSESLPFVTFPDSNFTLTYGLNITDGTVNYTEFFSFILADEGSFSMDNGPMFTGKLNKFVYQLPVTLQEDAIATYTYTCDLFENTTVSQISAPKCQLFSSRSTVYDATNNFALFATAKAYYNISSGNKITIDIDYDGPDSTQFAIGINNFFYCENVTVSQAECVSAFGGDETKYLFFASMSFSNATNVLFNAPEFLIGKIINSNGMTLMEDGKPYTYHNDCTYYSLATFSTKYVAVSEFCCKAFE</sequence>
<proteinExistence type="predicted"/>
<accession>A0AC34FBF2</accession>
<protein>
    <submittedName>
        <fullName evidence="2">Uncharacterized protein</fullName>
    </submittedName>
</protein>
<dbReference type="WBParaSite" id="ES5_v2.g14536.t1">
    <property type="protein sequence ID" value="ES5_v2.g14536.t1"/>
    <property type="gene ID" value="ES5_v2.g14536"/>
</dbReference>